<reference evidence="2 3" key="1">
    <citation type="submission" date="2006-10" db="EMBL/GenBank/DDBJ databases">
        <title>Complete sequence of chromosome of Pelobacter propionicus DSM 2379.</title>
        <authorList>
            <consortium name="US DOE Joint Genome Institute"/>
            <person name="Copeland A."/>
            <person name="Lucas S."/>
            <person name="Lapidus A."/>
            <person name="Barry K."/>
            <person name="Detter J.C."/>
            <person name="Glavina del Rio T."/>
            <person name="Hammon N."/>
            <person name="Israni S."/>
            <person name="Dalin E."/>
            <person name="Tice H."/>
            <person name="Pitluck S."/>
            <person name="Saunders E."/>
            <person name="Brettin T."/>
            <person name="Bruce D."/>
            <person name="Han C."/>
            <person name="Tapia R."/>
            <person name="Schmutz J."/>
            <person name="Larimer F."/>
            <person name="Land M."/>
            <person name="Hauser L."/>
            <person name="Kyrpides N."/>
            <person name="Kim E."/>
            <person name="Lovley D."/>
            <person name="Richardson P."/>
        </authorList>
    </citation>
    <scope>NUCLEOTIDE SEQUENCE [LARGE SCALE GENOMIC DNA]</scope>
    <source>
        <strain evidence="3">DSM 2379 / NBRC 103807 / OttBd1</strain>
    </source>
</reference>
<dbReference type="KEGG" id="ppd:Ppro_2392"/>
<evidence type="ECO:0000256" key="1">
    <source>
        <dbReference type="SAM" id="Coils"/>
    </source>
</evidence>
<proteinExistence type="predicted"/>
<dbReference type="Pfam" id="PF10123">
    <property type="entry name" value="Mu-like_Pro"/>
    <property type="match status" value="1"/>
</dbReference>
<organism evidence="2 3">
    <name type="scientific">Pelobacter propionicus (strain DSM 2379 / NBRC 103807 / OttBd1)</name>
    <dbReference type="NCBI Taxonomy" id="338966"/>
    <lineage>
        <taxon>Bacteria</taxon>
        <taxon>Pseudomonadati</taxon>
        <taxon>Thermodesulfobacteriota</taxon>
        <taxon>Desulfuromonadia</taxon>
        <taxon>Desulfuromonadales</taxon>
        <taxon>Desulfuromonadaceae</taxon>
        <taxon>Pelobacter</taxon>
    </lineage>
</organism>
<sequence length="373" mass="41319">MDLLNQDYTLELNRDATGKAPTEIELIPREGQIIGRDGRSWLNDQPRTIISYFDQNGVKLPIDLEHSTHQKAPNGDPAPAVGWILKLYQNPYGAVWGTVEWNNQGRELIESKIYRYISPVFTYDRSTMSIVKLVSAGLTNRPNLFLQALNRVDTSLPHYPFAANSVYSPPVPAPHTLSAQDTKICNMMGIDPHAYIQANADNLSRPPLVAANSYEPPSAHGLGREELKIIEKMGLDVHEYIAANASRATSYAPISVNSQRPGASMGLSNDELRVCKLTGVSPLDYLVTAAREQSTGLNRQNKNLEALEAQIAELMGIPLHDIQKRKDQVTKRGAAMDAVSEKLSDEEIEICWAMGISPSDYKKKKSEAILNQL</sequence>
<name>A1ARM8_PELPD</name>
<evidence type="ECO:0000313" key="2">
    <source>
        <dbReference type="EMBL" id="ABK99998.1"/>
    </source>
</evidence>
<dbReference type="Proteomes" id="UP000006732">
    <property type="component" value="Chromosome"/>
</dbReference>
<keyword evidence="3" id="KW-1185">Reference proteome</keyword>
<accession>A1ARM8</accession>
<dbReference type="RefSeq" id="WP_011736254.1">
    <property type="nucleotide sequence ID" value="NC_008609.1"/>
</dbReference>
<dbReference type="AlphaFoldDB" id="A1ARM8"/>
<protein>
    <submittedName>
        <fullName evidence="2">Mu-like prophage I protein-like protein</fullName>
    </submittedName>
</protein>
<keyword evidence="1" id="KW-0175">Coiled coil</keyword>
<dbReference type="InterPro" id="IPR012106">
    <property type="entry name" value="Phage_Mu_Gp1"/>
</dbReference>
<dbReference type="EMBL" id="CP000482">
    <property type="protein sequence ID" value="ABK99998.1"/>
    <property type="molecule type" value="Genomic_DNA"/>
</dbReference>
<feature type="coiled-coil region" evidence="1">
    <location>
        <begin position="287"/>
        <end position="317"/>
    </location>
</feature>
<dbReference type="HOGENOM" id="CLU_062795_2_0_7"/>
<gene>
    <name evidence="2" type="ordered locus">Ppro_2392</name>
</gene>
<dbReference type="STRING" id="338966.Ppro_2392"/>
<dbReference type="eggNOG" id="COG4388">
    <property type="taxonomic scope" value="Bacteria"/>
</dbReference>
<dbReference type="PIRSF" id="PIRSF016624">
    <property type="entry name" value="Mu_prophg_I"/>
    <property type="match status" value="1"/>
</dbReference>
<evidence type="ECO:0000313" key="3">
    <source>
        <dbReference type="Proteomes" id="UP000006732"/>
    </source>
</evidence>